<evidence type="ECO:0000256" key="7">
    <source>
        <dbReference type="HAMAP-Rule" id="MF_01224"/>
    </source>
</evidence>
<feature type="binding site" evidence="7">
    <location>
        <begin position="78"/>
        <end position="80"/>
    </location>
    <ligand>
        <name>substrate</name>
    </ligand>
</feature>
<protein>
    <recommendedName>
        <fullName evidence="3 7">Cyclic pyranopterin monophosphate synthase</fullName>
        <ecNumber evidence="3 7">4.6.1.17</ecNumber>
    </recommendedName>
    <alternativeName>
        <fullName evidence="7">Molybdenum cofactor biosynthesis protein C</fullName>
    </alternativeName>
</protein>
<feature type="active site" evidence="7">
    <location>
        <position position="136"/>
    </location>
</feature>
<evidence type="ECO:0000256" key="1">
    <source>
        <dbReference type="ARBA" id="ARBA00001637"/>
    </source>
</evidence>
<dbReference type="NCBIfam" id="NF006870">
    <property type="entry name" value="PRK09364.1"/>
    <property type="match status" value="1"/>
</dbReference>
<dbReference type="Gene3D" id="3.30.70.640">
    <property type="entry name" value="Molybdopterin cofactor biosynthesis C (MoaC) domain"/>
    <property type="match status" value="1"/>
</dbReference>
<keyword evidence="4 7" id="KW-0501">Molybdenum cofactor biosynthesis</keyword>
<dbReference type="GO" id="GO:0061799">
    <property type="term" value="F:cyclic pyranopterin monophosphate synthase activity"/>
    <property type="evidence" value="ECO:0007669"/>
    <property type="project" value="UniProtKB-UniRule"/>
</dbReference>
<dbReference type="HAMAP" id="MF_01224_B">
    <property type="entry name" value="MoaC_B"/>
    <property type="match status" value="1"/>
</dbReference>
<dbReference type="EC" id="4.6.1.17" evidence="3 7"/>
<comment type="similarity">
    <text evidence="7">Belongs to the MoaC family.</text>
</comment>
<dbReference type="SUPFAM" id="SSF55040">
    <property type="entry name" value="Molybdenum cofactor biosynthesis protein C, MoaC"/>
    <property type="match status" value="1"/>
</dbReference>
<organism evidence="9 10">
    <name type="scientific">Candidatus Propionivibrio aalborgensis</name>
    <dbReference type="NCBI Taxonomy" id="1860101"/>
    <lineage>
        <taxon>Bacteria</taxon>
        <taxon>Pseudomonadati</taxon>
        <taxon>Pseudomonadota</taxon>
        <taxon>Betaproteobacteria</taxon>
        <taxon>Rhodocyclales</taxon>
        <taxon>Rhodocyclaceae</taxon>
        <taxon>Propionivibrio</taxon>
    </lineage>
</organism>
<gene>
    <name evidence="7 9" type="primary">moaC</name>
    <name evidence="9" type="ORF">PROAA_860034</name>
</gene>
<proteinExistence type="inferred from homology"/>
<comment type="catalytic activity">
    <reaction evidence="1 7">
        <text>(8S)-3',8-cyclo-7,8-dihydroguanosine 5'-triphosphate = cyclic pyranopterin phosphate + diphosphate</text>
        <dbReference type="Rhea" id="RHEA:49580"/>
        <dbReference type="ChEBI" id="CHEBI:33019"/>
        <dbReference type="ChEBI" id="CHEBI:59648"/>
        <dbReference type="ChEBI" id="CHEBI:131766"/>
        <dbReference type="EC" id="4.6.1.17"/>
    </reaction>
</comment>
<dbReference type="CDD" id="cd01420">
    <property type="entry name" value="MoaC_PE"/>
    <property type="match status" value="1"/>
</dbReference>
<feature type="binding site" evidence="7">
    <location>
        <begin position="121"/>
        <end position="122"/>
    </location>
    <ligand>
        <name>substrate</name>
    </ligand>
</feature>
<dbReference type="InterPro" id="IPR047594">
    <property type="entry name" value="MoaC_bact/euk"/>
</dbReference>
<dbReference type="InterPro" id="IPR023045">
    <property type="entry name" value="MoaC"/>
</dbReference>
<dbReference type="AlphaFoldDB" id="A0A1A8Y2A2"/>
<evidence type="ECO:0000259" key="8">
    <source>
        <dbReference type="Pfam" id="PF01967"/>
    </source>
</evidence>
<dbReference type="Proteomes" id="UP000199600">
    <property type="component" value="Unassembled WGS sequence"/>
</dbReference>
<evidence type="ECO:0000256" key="5">
    <source>
        <dbReference type="ARBA" id="ARBA00023239"/>
    </source>
</evidence>
<accession>A0A1A8Y2A2</accession>
<dbReference type="UniPathway" id="UPA00344"/>
<dbReference type="InterPro" id="IPR036522">
    <property type="entry name" value="MoaC_sf"/>
</dbReference>
<feature type="domain" description="Molybdopterin cofactor biosynthesis C (MoaC)" evidence="8">
    <location>
        <begin position="18"/>
        <end position="158"/>
    </location>
</feature>
<evidence type="ECO:0000256" key="2">
    <source>
        <dbReference type="ARBA" id="ARBA00005046"/>
    </source>
</evidence>
<evidence type="ECO:0000256" key="3">
    <source>
        <dbReference type="ARBA" id="ARBA00012575"/>
    </source>
</evidence>
<comment type="function">
    <text evidence="6 7">Catalyzes the conversion of (8S)-3',8-cyclo-7,8-dihydroguanosine 5'-triphosphate to cyclic pyranopterin monophosphate (cPMP).</text>
</comment>
<name>A0A1A8Y2A2_9RHOO</name>
<keyword evidence="5 7" id="KW-0456">Lyase</keyword>
<comment type="subunit">
    <text evidence="7">Homohexamer; trimer of dimers.</text>
</comment>
<dbReference type="InterPro" id="IPR002820">
    <property type="entry name" value="Mopterin_CF_biosynth-C_dom"/>
</dbReference>
<keyword evidence="10" id="KW-1185">Reference proteome</keyword>
<dbReference type="GO" id="GO:0006777">
    <property type="term" value="P:Mo-molybdopterin cofactor biosynthetic process"/>
    <property type="evidence" value="ECO:0007669"/>
    <property type="project" value="UniProtKB-UniRule"/>
</dbReference>
<evidence type="ECO:0000256" key="4">
    <source>
        <dbReference type="ARBA" id="ARBA00023150"/>
    </source>
</evidence>
<sequence length="174" mass="18700">MKQSNDLTHFSDSGRARMIDVSEKSSTQRVAIASGTLRMQTGTLERIRTGEIAKGNVLSVAEVGAVMAAKRTSELIPMCHSLALTGVAVEFVDILEPDEGGHVGIRVTTTASCVGQTGVEMEALCAASTALLTIYDMCKSIDRGMRIESIQLDEKRGGKSGVWRRDELSGKARR</sequence>
<evidence type="ECO:0000313" key="10">
    <source>
        <dbReference type="Proteomes" id="UP000199600"/>
    </source>
</evidence>
<dbReference type="PANTHER" id="PTHR22960">
    <property type="entry name" value="MOLYBDOPTERIN COFACTOR SYNTHESIS PROTEIN A"/>
    <property type="match status" value="1"/>
</dbReference>
<dbReference type="RefSeq" id="WP_281182288.1">
    <property type="nucleotide sequence ID" value="NZ_FLQY01000391.1"/>
</dbReference>
<comment type="pathway">
    <text evidence="2 7">Cofactor biosynthesis; molybdopterin biosynthesis.</text>
</comment>
<dbReference type="NCBIfam" id="TIGR00581">
    <property type="entry name" value="moaC"/>
    <property type="match status" value="1"/>
</dbReference>
<evidence type="ECO:0000256" key="6">
    <source>
        <dbReference type="ARBA" id="ARBA00055087"/>
    </source>
</evidence>
<dbReference type="Pfam" id="PF01967">
    <property type="entry name" value="MoaC"/>
    <property type="match status" value="1"/>
</dbReference>
<dbReference type="InterPro" id="IPR050105">
    <property type="entry name" value="MoCo_biosynth_MoaA/MoaC"/>
</dbReference>
<evidence type="ECO:0000313" key="9">
    <source>
        <dbReference type="EMBL" id="SBT11076.1"/>
    </source>
</evidence>
<dbReference type="EMBL" id="FLQY01000391">
    <property type="protein sequence ID" value="SBT11076.1"/>
    <property type="molecule type" value="Genomic_DNA"/>
</dbReference>
<reference evidence="9 10" key="1">
    <citation type="submission" date="2016-06" db="EMBL/GenBank/DDBJ databases">
        <authorList>
            <person name="Kjaerup R.B."/>
            <person name="Dalgaard T.S."/>
            <person name="Juul-Madsen H.R."/>
        </authorList>
    </citation>
    <scope>NUCLEOTIDE SEQUENCE [LARGE SCALE GENOMIC DNA]</scope>
    <source>
        <strain evidence="9">2</strain>
    </source>
</reference>